<dbReference type="PROSITE" id="PS51257">
    <property type="entry name" value="PROKAR_LIPOPROTEIN"/>
    <property type="match status" value="1"/>
</dbReference>
<comment type="caution">
    <text evidence="6">The sequence shown here is derived from an EMBL/GenBank/DDBJ whole genome shotgun (WGS) entry which is preliminary data.</text>
</comment>
<accession>A0A384LD04</accession>
<dbReference type="InterPro" id="IPR011707">
    <property type="entry name" value="Cu-oxidase-like_N"/>
</dbReference>
<dbReference type="Proteomes" id="UP000011532">
    <property type="component" value="Unassembled WGS sequence"/>
</dbReference>
<dbReference type="PANTHER" id="PTHR11709">
    <property type="entry name" value="MULTI-COPPER OXIDASE"/>
    <property type="match status" value="1"/>
</dbReference>
<dbReference type="InterPro" id="IPR011706">
    <property type="entry name" value="Cu-oxidase_C"/>
</dbReference>
<feature type="domain" description="Plastocyanin-like" evidence="4">
    <location>
        <begin position="244"/>
        <end position="352"/>
    </location>
</feature>
<dbReference type="AlphaFoldDB" id="A0A384LD04"/>
<evidence type="ECO:0000259" key="5">
    <source>
        <dbReference type="Pfam" id="PF07732"/>
    </source>
</evidence>
<proteinExistence type="predicted"/>
<evidence type="ECO:0000313" key="7">
    <source>
        <dbReference type="Proteomes" id="UP000011532"/>
    </source>
</evidence>
<keyword evidence="3" id="KW-0186">Copper</keyword>
<gene>
    <name evidence="6" type="ORF">C498_06053</name>
</gene>
<dbReference type="InterPro" id="IPR045087">
    <property type="entry name" value="Cu-oxidase_fam"/>
</dbReference>
<keyword evidence="1" id="KW-0479">Metal-binding</keyword>
<dbReference type="Pfam" id="PF07732">
    <property type="entry name" value="Cu-oxidase_3"/>
    <property type="match status" value="1"/>
</dbReference>
<dbReference type="OrthoDB" id="247881at2157"/>
<dbReference type="Pfam" id="PF07731">
    <property type="entry name" value="Cu-oxidase_2"/>
    <property type="match status" value="1"/>
</dbReference>
<feature type="domain" description="Plastocyanin-like" evidence="5">
    <location>
        <begin position="114"/>
        <end position="208"/>
    </location>
</feature>
<evidence type="ECO:0000256" key="2">
    <source>
        <dbReference type="ARBA" id="ARBA00023002"/>
    </source>
</evidence>
<sequence>MRNYVGAPGSTVSRREFLAATGSVGALGLAGCAAPTNDDGNAAVGTDETTVAQTSESSLPYTSPPEVVQVDEQGGQVTLKSAPARHAAHPLETMGGPVELPQVWAFSADDGEPSVPGPILRTTEGNDMEVTLDNTDGMRPHTVHFHGVRKAWKDDGVPTTTGIRVDPGEKHTYTIPANVPGTHLYHCHYQTHRHIEMGMYGILRVDPKGYEPADREYFMTVRDWDSRLPRQMAGENVTYDPRDRKPDVFTVNGKSAPRTLHPEDGSPIIVEQGDTVRVHYVNAGYMSHPMHIHNHRFQVVEKDGGVVPEAARHDMDVTNIAPAERHTIEFTADAQPGIYLMHCHKVNHVMNGGFYPGGMLSGVVYKEAMDTDIFASLMEYAGYEG</sequence>
<reference evidence="6 7" key="2">
    <citation type="journal article" date="2014" name="PLoS Genet.">
        <title>Phylogenetically driven sequencing of extremely halophilic archaea reveals strategies for static and dynamic osmo-response.</title>
        <authorList>
            <person name="Becker E.A."/>
            <person name="Seitzer P.M."/>
            <person name="Tritt A."/>
            <person name="Larsen D."/>
            <person name="Krusor M."/>
            <person name="Yao A.I."/>
            <person name="Wu D."/>
            <person name="Madern D."/>
            <person name="Eisen J.A."/>
            <person name="Darling A.E."/>
            <person name="Facciotti M.T."/>
        </authorList>
    </citation>
    <scope>NUCLEOTIDE SEQUENCE [LARGE SCALE GENOMIC DNA]</scope>
    <source>
        <strain evidence="7">ATCC 29605 / DSM 3757 / JCM 8879 / NBRC 14742 / NCIMB 2012 / VKM B-1768 / DS2</strain>
    </source>
</reference>
<reference evidence="7" key="1">
    <citation type="submission" date="2012-11" db="EMBL/GenBank/DDBJ databases">
        <authorList>
            <person name="Becker E.A."/>
            <person name="Seitzer P."/>
            <person name="Tritt A."/>
            <person name="Larsen D."/>
            <person name="Yao A."/>
            <person name="Wu D."/>
            <person name="Darling A."/>
            <person name="Eisen J.A."/>
            <person name="Facciotti M.T."/>
        </authorList>
    </citation>
    <scope>NUCLEOTIDE SEQUENCE [LARGE SCALE GENOMIC DNA]</scope>
    <source>
        <strain evidence="7">ATCC 29605 / DSM 3757 / JCM 8879 / NBRC 14742 / NCIMB 2012 / VKM B-1768 / DS2</strain>
    </source>
</reference>
<dbReference type="GO" id="GO:0016491">
    <property type="term" value="F:oxidoreductase activity"/>
    <property type="evidence" value="ECO:0007669"/>
    <property type="project" value="UniProtKB-KW"/>
</dbReference>
<name>A0A384LD04_HALVD</name>
<evidence type="ECO:0000256" key="1">
    <source>
        <dbReference type="ARBA" id="ARBA00022723"/>
    </source>
</evidence>
<keyword evidence="2" id="KW-0560">Oxidoreductase</keyword>
<evidence type="ECO:0000256" key="3">
    <source>
        <dbReference type="ARBA" id="ARBA00023008"/>
    </source>
</evidence>
<protein>
    <submittedName>
        <fullName evidence="6">Multicopper oxidase (MCO)</fullName>
    </submittedName>
</protein>
<dbReference type="PANTHER" id="PTHR11709:SF394">
    <property type="entry name" value="FI03373P-RELATED"/>
    <property type="match status" value="1"/>
</dbReference>
<evidence type="ECO:0000313" key="6">
    <source>
        <dbReference type="EMBL" id="ELY33745.1"/>
    </source>
</evidence>
<evidence type="ECO:0000259" key="4">
    <source>
        <dbReference type="Pfam" id="PF07731"/>
    </source>
</evidence>
<dbReference type="SUPFAM" id="SSF49503">
    <property type="entry name" value="Cupredoxins"/>
    <property type="match status" value="2"/>
</dbReference>
<dbReference type="PROSITE" id="PS51318">
    <property type="entry name" value="TAT"/>
    <property type="match status" value="1"/>
</dbReference>
<dbReference type="GeneID" id="300252572"/>
<organism evidence="6 7">
    <name type="scientific">Haloferax volcanii (strain ATCC 29605 / DSM 3757 / JCM 8879 / NBRC 14742 / NCIMB 2012 / VKM B-1768 / DS2)</name>
    <name type="common">Halobacterium volcanii</name>
    <dbReference type="NCBI Taxonomy" id="309800"/>
    <lineage>
        <taxon>Archaea</taxon>
        <taxon>Methanobacteriati</taxon>
        <taxon>Methanobacteriota</taxon>
        <taxon>Stenosarchaea group</taxon>
        <taxon>Halobacteria</taxon>
        <taxon>Halobacteriales</taxon>
        <taxon>Haloferacaceae</taxon>
        <taxon>Haloferax</taxon>
    </lineage>
</organism>
<dbReference type="GO" id="GO:0005507">
    <property type="term" value="F:copper ion binding"/>
    <property type="evidence" value="ECO:0007669"/>
    <property type="project" value="InterPro"/>
</dbReference>
<dbReference type="RefSeq" id="WP_004042036.1">
    <property type="nucleotide sequence ID" value="NC_013967.1"/>
</dbReference>
<dbReference type="InterPro" id="IPR006311">
    <property type="entry name" value="TAT_signal"/>
</dbReference>
<dbReference type="InterPro" id="IPR008972">
    <property type="entry name" value="Cupredoxin"/>
</dbReference>
<dbReference type="CDD" id="cd04202">
    <property type="entry name" value="CuRO_D2_2dMcoN_like"/>
    <property type="match status" value="1"/>
</dbReference>
<dbReference type="Gene3D" id="2.60.40.420">
    <property type="entry name" value="Cupredoxins - blue copper proteins"/>
    <property type="match status" value="2"/>
</dbReference>
<dbReference type="EMBL" id="AOHU01000040">
    <property type="protein sequence ID" value="ELY33745.1"/>
    <property type="molecule type" value="Genomic_DNA"/>
</dbReference>
<dbReference type="SMR" id="A0A384LD04"/>